<dbReference type="HOGENOM" id="CLU_074337_0_0_11"/>
<dbReference type="RefSeq" id="WP_081769229.1">
    <property type="nucleotide sequence ID" value="NZ_CP006850.1"/>
</dbReference>
<dbReference type="InterPro" id="IPR029069">
    <property type="entry name" value="HotDog_dom_sf"/>
</dbReference>
<feature type="domain" description="Acyl-CoA thioesterase-like C-terminal" evidence="1">
    <location>
        <begin position="136"/>
        <end position="249"/>
    </location>
</feature>
<name>W5TDQ3_9NOCA</name>
<gene>
    <name evidence="2" type="ORF">NONO_c26730</name>
</gene>
<dbReference type="Gene3D" id="2.40.160.210">
    <property type="entry name" value="Acyl-CoA thioesterase, double hotdog domain"/>
    <property type="match status" value="1"/>
</dbReference>
<dbReference type="AlphaFoldDB" id="W5TDQ3"/>
<dbReference type="STRING" id="1415166.NONO_c26730"/>
<evidence type="ECO:0000313" key="3">
    <source>
        <dbReference type="Proteomes" id="UP000019150"/>
    </source>
</evidence>
<dbReference type="InterPro" id="IPR049450">
    <property type="entry name" value="ACOT8-like_C"/>
</dbReference>
<dbReference type="SUPFAM" id="SSF54637">
    <property type="entry name" value="Thioesterase/thiol ester dehydrase-isomerase"/>
    <property type="match status" value="1"/>
</dbReference>
<organism evidence="2 3">
    <name type="scientific">Nocardia nova SH22a</name>
    <dbReference type="NCBI Taxonomy" id="1415166"/>
    <lineage>
        <taxon>Bacteria</taxon>
        <taxon>Bacillati</taxon>
        <taxon>Actinomycetota</taxon>
        <taxon>Actinomycetes</taxon>
        <taxon>Mycobacteriales</taxon>
        <taxon>Nocardiaceae</taxon>
        <taxon>Nocardia</taxon>
    </lineage>
</organism>
<reference evidence="2 3" key="1">
    <citation type="journal article" date="2014" name="Appl. Environ. Microbiol.">
        <title>Insights into the Microbial Degradation of Rubber and Gutta-Percha by Analysis of the Complete Genome of Nocardia nova SH22a.</title>
        <authorList>
            <person name="Luo Q."/>
            <person name="Hiessl S."/>
            <person name="Poehlein A."/>
            <person name="Daniel R."/>
            <person name="Steinbuchel A."/>
        </authorList>
    </citation>
    <scope>NUCLEOTIDE SEQUENCE [LARGE SCALE GENOMIC DNA]</scope>
    <source>
        <strain evidence="2">SH22a</strain>
    </source>
</reference>
<dbReference type="EMBL" id="CP006850">
    <property type="protein sequence ID" value="AHH17465.1"/>
    <property type="molecule type" value="Genomic_DNA"/>
</dbReference>
<dbReference type="KEGG" id="nno:NONO_c26730"/>
<evidence type="ECO:0000313" key="2">
    <source>
        <dbReference type="EMBL" id="AHH17465.1"/>
    </source>
</evidence>
<dbReference type="PATRIC" id="fig|1415166.3.peg.2740"/>
<dbReference type="OrthoDB" id="4968093at2"/>
<dbReference type="Pfam" id="PF20789">
    <property type="entry name" value="4HBT_3C"/>
    <property type="match status" value="1"/>
</dbReference>
<dbReference type="Proteomes" id="UP000019150">
    <property type="component" value="Chromosome"/>
</dbReference>
<protein>
    <recommendedName>
        <fullName evidence="1">Acyl-CoA thioesterase-like C-terminal domain-containing protein</fullName>
    </recommendedName>
</protein>
<keyword evidence="3" id="KW-1185">Reference proteome</keyword>
<proteinExistence type="predicted"/>
<dbReference type="InterPro" id="IPR042171">
    <property type="entry name" value="Acyl-CoA_hotdog"/>
</dbReference>
<dbReference type="eggNOG" id="COG2050">
    <property type="taxonomic scope" value="Bacteria"/>
</dbReference>
<sequence>MGSAMFRLSDSGELLPQSAAASGWGAQHMRGMAISGAAARATEIAVAELGREDLRPVRWTIDLFRVATMTTTTATAVVVRAGRRLCLVDAQVSQADRMVARASTLYLTASAPPVGQVWTPDTTFTPPPENLRHTPGLERLYRSDGGDWTPPGLARTDALRKDVWQYPIDIVEGESPTAFQMAASVADVANATTNFGSDGLEFVNADVTLTLARLPRDLELGMRALTRTEQDGIAVAGAEVFDRYGRIGAASVSTMTNGTTVVDLREHGHAAAVTL</sequence>
<accession>W5TDQ3</accession>
<evidence type="ECO:0000259" key="1">
    <source>
        <dbReference type="Pfam" id="PF20789"/>
    </source>
</evidence>